<sequence length="49" mass="5554">MHNVAEVVDYGYVAVDLLHNICEWGCWTSLSIFLELSINILLIINSNAF</sequence>
<proteinExistence type="predicted"/>
<dbReference type="AlphaFoldDB" id="N0BMR2"/>
<dbReference type="KEGG" id="ast:Asulf_01558"/>
<gene>
    <name evidence="1" type="ORF">Asulf_01558</name>
</gene>
<evidence type="ECO:0000313" key="1">
    <source>
        <dbReference type="EMBL" id="AGK61535.1"/>
    </source>
</evidence>
<evidence type="ECO:0000313" key="2">
    <source>
        <dbReference type="Proteomes" id="UP000013307"/>
    </source>
</evidence>
<dbReference type="HOGENOM" id="CLU_3130654_0_0_2"/>
<protein>
    <submittedName>
        <fullName evidence="1">Uncharacterized protein</fullName>
    </submittedName>
</protein>
<organism evidence="1 2">
    <name type="scientific">Archaeoglobus sulfaticallidus PM70-1</name>
    <dbReference type="NCBI Taxonomy" id="387631"/>
    <lineage>
        <taxon>Archaea</taxon>
        <taxon>Methanobacteriati</taxon>
        <taxon>Methanobacteriota</taxon>
        <taxon>Archaeoglobi</taxon>
        <taxon>Archaeoglobales</taxon>
        <taxon>Archaeoglobaceae</taxon>
        <taxon>Archaeoglobus</taxon>
    </lineage>
</organism>
<accession>N0BMR2</accession>
<dbReference type="Proteomes" id="UP000013307">
    <property type="component" value="Chromosome"/>
</dbReference>
<reference evidence="1 2" key="1">
    <citation type="journal article" date="2013" name="Genome Announc.">
        <title>Complete Genome Sequence of the Thermophilic and Facultatively Chemolithoautotrophic Sulfate Reducer Archaeoglobus sulfaticallidus Strain PM70-1T.</title>
        <authorList>
            <person name="Stokke R."/>
            <person name="Hocking W.P."/>
            <person name="Steinsbu B.O."/>
            <person name="Steen I.H."/>
        </authorList>
    </citation>
    <scope>NUCLEOTIDE SEQUENCE [LARGE SCALE GENOMIC DNA]</scope>
    <source>
        <strain evidence="1">PM70-1</strain>
    </source>
</reference>
<dbReference type="EMBL" id="CP005290">
    <property type="protein sequence ID" value="AGK61535.1"/>
    <property type="molecule type" value="Genomic_DNA"/>
</dbReference>
<keyword evidence="2" id="KW-1185">Reference proteome</keyword>
<name>N0BMR2_9EURY</name>